<evidence type="ECO:0000313" key="1">
    <source>
        <dbReference type="EMBL" id="MBP2473696.1"/>
    </source>
</evidence>
<dbReference type="EMBL" id="JAGIOO010000001">
    <property type="protein sequence ID" value="MBP2473696.1"/>
    <property type="molecule type" value="Genomic_DNA"/>
</dbReference>
<evidence type="ECO:0008006" key="3">
    <source>
        <dbReference type="Google" id="ProtNLM"/>
    </source>
</evidence>
<evidence type="ECO:0000313" key="2">
    <source>
        <dbReference type="Proteomes" id="UP001519363"/>
    </source>
</evidence>
<dbReference type="Proteomes" id="UP001519363">
    <property type="component" value="Unassembled WGS sequence"/>
</dbReference>
<sequence length="466" mass="50644">MKIALVSGDGLPVSGLLTVFRNVVDLLGEEAELPVPAELGYSWRPDKPAFFPQGPANERAPEWLDISTEVPVEGPEFAEELVAIRKAIVHADSLTKAERASLHERIEALTGPYTEYFGKWLAKHRPDWVVAINMTLSDAVPATLGLHRAAAWHYDAHAGGLLFWDHDLYGTYAVHEGDERVYPHAPNEFVPLPGTHPSHRWAVVSPALQVDARSYGTGLDPVYVPNVLPRVPEGGLTDVHREFLAQQDLTPDRPVVLVPVRVFRVKGVEISVRLLAALREAAHRRGEPAPALLVFGDLGEDPEYSEEVLAAVAETGTAADIRFLNGVPLGTHRDATGTLRLDEVDLLRLARETGGAVLFTPNRPDVESVGLGPALAAVAGIPSAVTAFDAFTDVYGQDFHSVRIGPDLAAAAEELLSWSQGRREGACWATGALDANRERVAELFPEGPWLALLEELRQAVPVRKQS</sequence>
<name>A0ABS5AAU4_9PSEU</name>
<keyword evidence="2" id="KW-1185">Reference proteome</keyword>
<comment type="caution">
    <text evidence="1">The sequence shown here is derived from an EMBL/GenBank/DDBJ whole genome shotgun (WGS) entry which is preliminary data.</text>
</comment>
<dbReference type="Gene3D" id="3.40.50.2000">
    <property type="entry name" value="Glycogen Phosphorylase B"/>
    <property type="match status" value="1"/>
</dbReference>
<accession>A0ABS5AAU4</accession>
<dbReference type="RefSeq" id="WP_143342816.1">
    <property type="nucleotide sequence ID" value="NZ_JAGIOO010000001.1"/>
</dbReference>
<reference evidence="1 2" key="1">
    <citation type="submission" date="2021-03" db="EMBL/GenBank/DDBJ databases">
        <title>Sequencing the genomes of 1000 actinobacteria strains.</title>
        <authorList>
            <person name="Klenk H.-P."/>
        </authorList>
    </citation>
    <scope>NUCLEOTIDE SEQUENCE [LARGE SCALE GENOMIC DNA]</scope>
    <source>
        <strain evidence="1 2">DSM 44580</strain>
    </source>
</reference>
<protein>
    <recommendedName>
        <fullName evidence="3">Glycosyl transferases group 1</fullName>
    </recommendedName>
</protein>
<gene>
    <name evidence="1" type="ORF">JOF53_002568</name>
</gene>
<dbReference type="SUPFAM" id="SSF53756">
    <property type="entry name" value="UDP-Glycosyltransferase/glycogen phosphorylase"/>
    <property type="match status" value="1"/>
</dbReference>
<proteinExistence type="predicted"/>
<organism evidence="1 2">
    <name type="scientific">Crossiella equi</name>
    <dbReference type="NCBI Taxonomy" id="130796"/>
    <lineage>
        <taxon>Bacteria</taxon>
        <taxon>Bacillati</taxon>
        <taxon>Actinomycetota</taxon>
        <taxon>Actinomycetes</taxon>
        <taxon>Pseudonocardiales</taxon>
        <taxon>Pseudonocardiaceae</taxon>
        <taxon>Crossiella</taxon>
    </lineage>
</organism>